<evidence type="ECO:0000256" key="1">
    <source>
        <dbReference type="SAM" id="MobiDB-lite"/>
    </source>
</evidence>
<protein>
    <submittedName>
        <fullName evidence="3">Uncharacterized protein</fullName>
    </submittedName>
</protein>
<feature type="transmembrane region" description="Helical" evidence="2">
    <location>
        <begin position="96"/>
        <end position="121"/>
    </location>
</feature>
<accession>A0A7R9Z5W7</accession>
<evidence type="ECO:0000256" key="2">
    <source>
        <dbReference type="SAM" id="Phobius"/>
    </source>
</evidence>
<keyword evidence="2" id="KW-1133">Transmembrane helix</keyword>
<feature type="transmembrane region" description="Helical" evidence="2">
    <location>
        <begin position="223"/>
        <end position="245"/>
    </location>
</feature>
<keyword evidence="2" id="KW-0812">Transmembrane</keyword>
<name>A0A7R9Z5W7_9CHLO</name>
<dbReference type="EMBL" id="HBEC01039966">
    <property type="protein sequence ID" value="CAD8306419.1"/>
    <property type="molecule type" value="Transcribed_RNA"/>
</dbReference>
<organism evidence="3">
    <name type="scientific">Chlamydomonas euryale</name>
    <dbReference type="NCBI Taxonomy" id="1486919"/>
    <lineage>
        <taxon>Eukaryota</taxon>
        <taxon>Viridiplantae</taxon>
        <taxon>Chlorophyta</taxon>
        <taxon>core chlorophytes</taxon>
        <taxon>Chlorophyceae</taxon>
        <taxon>CS clade</taxon>
        <taxon>Chlamydomonadales</taxon>
        <taxon>Chlamydomonadaceae</taxon>
        <taxon>Chlamydomonas</taxon>
    </lineage>
</organism>
<feature type="transmembrane region" description="Helical" evidence="2">
    <location>
        <begin position="141"/>
        <end position="163"/>
    </location>
</feature>
<sequence length="269" mass="28261">MRTEDAAASSAHGTADGANGAASSARSTAGGVNGVDGGVNGAEGGAARGATGAAASAGVARGEASVLNPRSVMHACFVFLVVLARLRFVWMSHQEGAALFGSLLGVPSTVFHVWSQTLLLVSHAGQARQQSLATRTRVIRVYMLMRGLQGLCVLMAGCGWIAAPSALLSSIRPWGLLLSINIEETNMAAYSVPFAQQASLSATDAVVCSLYFAFMPGLTWRQVASWSSLMVGSLGLQVALTRWWCMRRSSAWRGDKAKQEEFASKAKHE</sequence>
<feature type="compositionally biased region" description="Low complexity" evidence="1">
    <location>
        <begin position="13"/>
        <end position="27"/>
    </location>
</feature>
<feature type="transmembrane region" description="Helical" evidence="2">
    <location>
        <begin position="71"/>
        <end position="90"/>
    </location>
</feature>
<keyword evidence="2" id="KW-0472">Membrane</keyword>
<gene>
    <name evidence="3" type="ORF">CEUR00632_LOCUS18585</name>
</gene>
<proteinExistence type="predicted"/>
<reference evidence="3" key="1">
    <citation type="submission" date="2021-01" db="EMBL/GenBank/DDBJ databases">
        <authorList>
            <person name="Corre E."/>
            <person name="Pelletier E."/>
            <person name="Niang G."/>
            <person name="Scheremetjew M."/>
            <person name="Finn R."/>
            <person name="Kale V."/>
            <person name="Holt S."/>
            <person name="Cochrane G."/>
            <person name="Meng A."/>
            <person name="Brown T."/>
            <person name="Cohen L."/>
        </authorList>
    </citation>
    <scope>NUCLEOTIDE SEQUENCE</scope>
    <source>
        <strain evidence="3">CCMP219</strain>
    </source>
</reference>
<evidence type="ECO:0000313" key="3">
    <source>
        <dbReference type="EMBL" id="CAD8306419.1"/>
    </source>
</evidence>
<dbReference type="AlphaFoldDB" id="A0A7R9Z5W7"/>
<feature type="region of interest" description="Disordered" evidence="1">
    <location>
        <begin position="1"/>
        <end position="27"/>
    </location>
</feature>